<protein>
    <submittedName>
        <fullName evidence="2">Attachment p12 family protein</fullName>
    </submittedName>
</protein>
<evidence type="ECO:0000313" key="3">
    <source>
        <dbReference type="Proteomes" id="UP000237056"/>
    </source>
</evidence>
<evidence type="ECO:0000256" key="1">
    <source>
        <dbReference type="SAM" id="Phobius"/>
    </source>
</evidence>
<organism evidence="2 3">
    <name type="scientific">Flavobacterium croceum DSM 17960</name>
    <dbReference type="NCBI Taxonomy" id="1121886"/>
    <lineage>
        <taxon>Bacteria</taxon>
        <taxon>Pseudomonadati</taxon>
        <taxon>Bacteroidota</taxon>
        <taxon>Flavobacteriia</taxon>
        <taxon>Flavobacteriales</taxon>
        <taxon>Flavobacteriaceae</taxon>
        <taxon>Flavobacterium</taxon>
    </lineage>
</organism>
<keyword evidence="1" id="KW-0472">Membrane</keyword>
<proteinExistence type="predicted"/>
<accession>A0A2S4N8B2</accession>
<evidence type="ECO:0000313" key="2">
    <source>
        <dbReference type="EMBL" id="POS01931.1"/>
    </source>
</evidence>
<name>A0A2S4N8B2_9FLAO</name>
<sequence>MMQQILVYIAVAVSVVFLIKKFFGNKKPKKGCGTDNCGCD</sequence>
<gene>
    <name evidence="2" type="ORF">Q361_107121</name>
</gene>
<dbReference type="EMBL" id="PQNY01000007">
    <property type="protein sequence ID" value="POS01931.1"/>
    <property type="molecule type" value="Genomic_DNA"/>
</dbReference>
<comment type="caution">
    <text evidence="2">The sequence shown here is derived from an EMBL/GenBank/DDBJ whole genome shotgun (WGS) entry which is preliminary data.</text>
</comment>
<dbReference type="Proteomes" id="UP000237056">
    <property type="component" value="Unassembled WGS sequence"/>
</dbReference>
<dbReference type="AlphaFoldDB" id="A0A2S4N8B2"/>
<keyword evidence="1" id="KW-1133">Transmembrane helix</keyword>
<dbReference type="Pfam" id="PF12669">
    <property type="entry name" value="FeoB_associated"/>
    <property type="match status" value="1"/>
</dbReference>
<keyword evidence="1" id="KW-0812">Transmembrane</keyword>
<keyword evidence="3" id="KW-1185">Reference proteome</keyword>
<reference evidence="2 3" key="1">
    <citation type="submission" date="2018-01" db="EMBL/GenBank/DDBJ databases">
        <title>Genomic Encyclopedia of Type Strains, Phase I: the one thousand microbial genomes (KMG-I) project.</title>
        <authorList>
            <person name="Goeker M."/>
        </authorList>
    </citation>
    <scope>NUCLEOTIDE SEQUENCE [LARGE SCALE GENOMIC DNA]</scope>
    <source>
        <strain evidence="2 3">DSM 17960</strain>
    </source>
</reference>
<feature type="transmembrane region" description="Helical" evidence="1">
    <location>
        <begin position="6"/>
        <end position="23"/>
    </location>
</feature>